<dbReference type="CDD" id="cd07377">
    <property type="entry name" value="WHTH_GntR"/>
    <property type="match status" value="1"/>
</dbReference>
<dbReference type="InterPro" id="IPR036388">
    <property type="entry name" value="WH-like_DNA-bd_sf"/>
</dbReference>
<proteinExistence type="predicted"/>
<name>A0A895YDV0_9ACTN</name>
<evidence type="ECO:0000256" key="1">
    <source>
        <dbReference type="ARBA" id="ARBA00023015"/>
    </source>
</evidence>
<gene>
    <name evidence="5" type="ORF">JQS43_13580</name>
</gene>
<dbReference type="InterPro" id="IPR000524">
    <property type="entry name" value="Tscrpt_reg_HTH_GntR"/>
</dbReference>
<dbReference type="Proteomes" id="UP000662857">
    <property type="component" value="Chromosome"/>
</dbReference>
<dbReference type="SMART" id="SM00895">
    <property type="entry name" value="FCD"/>
    <property type="match status" value="1"/>
</dbReference>
<keyword evidence="1" id="KW-0805">Transcription regulation</keyword>
<dbReference type="InterPro" id="IPR008920">
    <property type="entry name" value="TF_FadR/GntR_C"/>
</dbReference>
<dbReference type="SUPFAM" id="SSF48008">
    <property type="entry name" value="GntR ligand-binding domain-like"/>
    <property type="match status" value="1"/>
</dbReference>
<dbReference type="PRINTS" id="PR00035">
    <property type="entry name" value="HTHGNTR"/>
</dbReference>
<dbReference type="RefSeq" id="WP_239674767.1">
    <property type="nucleotide sequence ID" value="NZ_CP070499.1"/>
</dbReference>
<dbReference type="SUPFAM" id="SSF46785">
    <property type="entry name" value="Winged helix' DNA-binding domain"/>
    <property type="match status" value="1"/>
</dbReference>
<evidence type="ECO:0000313" key="6">
    <source>
        <dbReference type="Proteomes" id="UP000662857"/>
    </source>
</evidence>
<dbReference type="GO" id="GO:0003677">
    <property type="term" value="F:DNA binding"/>
    <property type="evidence" value="ECO:0007669"/>
    <property type="project" value="UniProtKB-KW"/>
</dbReference>
<evidence type="ECO:0000259" key="4">
    <source>
        <dbReference type="PROSITE" id="PS50949"/>
    </source>
</evidence>
<dbReference type="InterPro" id="IPR036390">
    <property type="entry name" value="WH_DNA-bd_sf"/>
</dbReference>
<dbReference type="PANTHER" id="PTHR43537">
    <property type="entry name" value="TRANSCRIPTIONAL REGULATOR, GNTR FAMILY"/>
    <property type="match status" value="1"/>
</dbReference>
<dbReference type="SMART" id="SM00345">
    <property type="entry name" value="HTH_GNTR"/>
    <property type="match status" value="1"/>
</dbReference>
<evidence type="ECO:0000256" key="3">
    <source>
        <dbReference type="ARBA" id="ARBA00023163"/>
    </source>
</evidence>
<keyword evidence="3" id="KW-0804">Transcription</keyword>
<sequence>MTTASPRAGNLTQQTTERLADLVLGEFEPGSDLPSEATLAQQLGVSRLTVREAVKTLEARGLVEIRRGRRPIVAWPNPRPVGDFFAAAIRRDPSQLLDLLEVRHALEVHIASLAALRANRSAITALELALAAMRQPDEDLDPAAINTADLRFHEVLAAATGNQLLAHLMEGMEEPLRASRLQSLRGHLTRGGTVADVIAQHEAILDRVRARDAQGAGAAMREHLGQTARDLRAAFAVADTIDPLRPAARAGSGEEH</sequence>
<dbReference type="Pfam" id="PF07729">
    <property type="entry name" value="FCD"/>
    <property type="match status" value="1"/>
</dbReference>
<dbReference type="Pfam" id="PF00392">
    <property type="entry name" value="GntR"/>
    <property type="match status" value="1"/>
</dbReference>
<dbReference type="Gene3D" id="1.10.10.10">
    <property type="entry name" value="Winged helix-like DNA-binding domain superfamily/Winged helix DNA-binding domain"/>
    <property type="match status" value="1"/>
</dbReference>
<dbReference type="GO" id="GO:0003700">
    <property type="term" value="F:DNA-binding transcription factor activity"/>
    <property type="evidence" value="ECO:0007669"/>
    <property type="project" value="InterPro"/>
</dbReference>
<dbReference type="Gene3D" id="1.20.120.530">
    <property type="entry name" value="GntR ligand-binding domain-like"/>
    <property type="match status" value="1"/>
</dbReference>
<dbReference type="PANTHER" id="PTHR43537:SF5">
    <property type="entry name" value="UXU OPERON TRANSCRIPTIONAL REGULATOR"/>
    <property type="match status" value="1"/>
</dbReference>
<dbReference type="EMBL" id="CP070499">
    <property type="protein sequence ID" value="QSB12726.1"/>
    <property type="molecule type" value="Genomic_DNA"/>
</dbReference>
<reference evidence="5" key="1">
    <citation type="submission" date="2021-02" db="EMBL/GenBank/DDBJ databases">
        <title>Natrosporangium hydrolyticum gen. nov., sp. nov, a haloalkaliphilic actinobacterium from a soda solonchak soil.</title>
        <authorList>
            <person name="Sorokin D.Y."/>
            <person name="Khijniak T.V."/>
            <person name="Zakharycheva A.P."/>
            <person name="Boueva O.V."/>
            <person name="Ariskina E.V."/>
            <person name="Hahnke R.L."/>
            <person name="Bunk B."/>
            <person name="Sproer C."/>
            <person name="Schumann P."/>
            <person name="Evtushenko L.I."/>
            <person name="Kublanov I.V."/>
        </authorList>
    </citation>
    <scope>NUCLEOTIDE SEQUENCE</scope>
    <source>
        <strain evidence="5">DSM 106523</strain>
    </source>
</reference>
<evidence type="ECO:0000256" key="2">
    <source>
        <dbReference type="ARBA" id="ARBA00023125"/>
    </source>
</evidence>
<dbReference type="PROSITE" id="PS50949">
    <property type="entry name" value="HTH_GNTR"/>
    <property type="match status" value="1"/>
</dbReference>
<protein>
    <submittedName>
        <fullName evidence="5">FadR family transcriptional regulator</fullName>
    </submittedName>
</protein>
<organism evidence="5 6">
    <name type="scientific">Natronosporangium hydrolyticum</name>
    <dbReference type="NCBI Taxonomy" id="2811111"/>
    <lineage>
        <taxon>Bacteria</taxon>
        <taxon>Bacillati</taxon>
        <taxon>Actinomycetota</taxon>
        <taxon>Actinomycetes</taxon>
        <taxon>Micromonosporales</taxon>
        <taxon>Micromonosporaceae</taxon>
        <taxon>Natronosporangium</taxon>
    </lineage>
</organism>
<feature type="domain" description="HTH gntR-type" evidence="4">
    <location>
        <begin position="9"/>
        <end position="76"/>
    </location>
</feature>
<evidence type="ECO:0000313" key="5">
    <source>
        <dbReference type="EMBL" id="QSB12726.1"/>
    </source>
</evidence>
<dbReference type="AlphaFoldDB" id="A0A895YDV0"/>
<keyword evidence="2" id="KW-0238">DNA-binding</keyword>
<dbReference type="InterPro" id="IPR011711">
    <property type="entry name" value="GntR_C"/>
</dbReference>
<accession>A0A895YDV0</accession>
<keyword evidence="6" id="KW-1185">Reference proteome</keyword>
<dbReference type="KEGG" id="nhy:JQS43_13580"/>